<organism evidence="2 3">
    <name type="scientific">Dreissena polymorpha</name>
    <name type="common">Zebra mussel</name>
    <name type="synonym">Mytilus polymorpha</name>
    <dbReference type="NCBI Taxonomy" id="45954"/>
    <lineage>
        <taxon>Eukaryota</taxon>
        <taxon>Metazoa</taxon>
        <taxon>Spiralia</taxon>
        <taxon>Lophotrochozoa</taxon>
        <taxon>Mollusca</taxon>
        <taxon>Bivalvia</taxon>
        <taxon>Autobranchia</taxon>
        <taxon>Heteroconchia</taxon>
        <taxon>Euheterodonta</taxon>
        <taxon>Imparidentia</taxon>
        <taxon>Neoheterodontei</taxon>
        <taxon>Myida</taxon>
        <taxon>Dreissenoidea</taxon>
        <taxon>Dreissenidae</taxon>
        <taxon>Dreissena</taxon>
    </lineage>
</organism>
<keyword evidence="3" id="KW-1185">Reference proteome</keyword>
<dbReference type="PANTHER" id="PTHR34415:SF1">
    <property type="entry name" value="INTEGRASE CATALYTIC DOMAIN-CONTAINING PROTEIN"/>
    <property type="match status" value="1"/>
</dbReference>
<comment type="caution">
    <text evidence="2">The sequence shown here is derived from an EMBL/GenBank/DDBJ whole genome shotgun (WGS) entry which is preliminary data.</text>
</comment>
<keyword evidence="1" id="KW-1133">Transmembrane helix</keyword>
<evidence type="ECO:0000256" key="1">
    <source>
        <dbReference type="SAM" id="Phobius"/>
    </source>
</evidence>
<evidence type="ECO:0000313" key="2">
    <source>
        <dbReference type="EMBL" id="KAH3814385.1"/>
    </source>
</evidence>
<sequence length="123" mass="13814">MHFAFDFSQSVSFPHKSRQMGSLYFLFLVKVMLFGFRVSGGSQIYFLYDESQTIGEDGKQSQGPNAVISMFDWALKQHCPLASSFSIHADNCPGGFSKLLLFHEKRGVKCSRLCQLSTSCNII</sequence>
<protein>
    <submittedName>
        <fullName evidence="2">Uncharacterized protein</fullName>
    </submittedName>
</protein>
<evidence type="ECO:0000313" key="3">
    <source>
        <dbReference type="Proteomes" id="UP000828390"/>
    </source>
</evidence>
<dbReference type="Proteomes" id="UP000828390">
    <property type="component" value="Unassembled WGS sequence"/>
</dbReference>
<reference evidence="2" key="2">
    <citation type="submission" date="2020-11" db="EMBL/GenBank/DDBJ databases">
        <authorList>
            <person name="McCartney M.A."/>
            <person name="Auch B."/>
            <person name="Kono T."/>
            <person name="Mallez S."/>
            <person name="Becker A."/>
            <person name="Gohl D.M."/>
            <person name="Silverstein K.A.T."/>
            <person name="Koren S."/>
            <person name="Bechman K.B."/>
            <person name="Herman A."/>
            <person name="Abrahante J.E."/>
            <person name="Garbe J."/>
        </authorList>
    </citation>
    <scope>NUCLEOTIDE SEQUENCE</scope>
    <source>
        <strain evidence="2">Duluth1</strain>
        <tissue evidence="2">Whole animal</tissue>
    </source>
</reference>
<accession>A0A9D4JJK2</accession>
<dbReference type="AlphaFoldDB" id="A0A9D4JJK2"/>
<keyword evidence="1" id="KW-0472">Membrane</keyword>
<keyword evidence="1" id="KW-0812">Transmembrane</keyword>
<gene>
    <name evidence="2" type="ORF">DPMN_142881</name>
</gene>
<reference evidence="2" key="1">
    <citation type="journal article" date="2019" name="bioRxiv">
        <title>The Genome of the Zebra Mussel, Dreissena polymorpha: A Resource for Invasive Species Research.</title>
        <authorList>
            <person name="McCartney M.A."/>
            <person name="Auch B."/>
            <person name="Kono T."/>
            <person name="Mallez S."/>
            <person name="Zhang Y."/>
            <person name="Obille A."/>
            <person name="Becker A."/>
            <person name="Abrahante J.E."/>
            <person name="Garbe J."/>
            <person name="Badalamenti J.P."/>
            <person name="Herman A."/>
            <person name="Mangelson H."/>
            <person name="Liachko I."/>
            <person name="Sullivan S."/>
            <person name="Sone E.D."/>
            <person name="Koren S."/>
            <person name="Silverstein K.A.T."/>
            <person name="Beckman K.B."/>
            <person name="Gohl D.M."/>
        </authorList>
    </citation>
    <scope>NUCLEOTIDE SEQUENCE</scope>
    <source>
        <strain evidence="2">Duluth1</strain>
        <tissue evidence="2">Whole animal</tissue>
    </source>
</reference>
<feature type="transmembrane region" description="Helical" evidence="1">
    <location>
        <begin position="20"/>
        <end position="38"/>
    </location>
</feature>
<proteinExistence type="predicted"/>
<dbReference type="PANTHER" id="PTHR34415">
    <property type="entry name" value="INTEGRASE CATALYTIC DOMAIN-CONTAINING PROTEIN"/>
    <property type="match status" value="1"/>
</dbReference>
<name>A0A9D4JJK2_DREPO</name>
<dbReference type="EMBL" id="JAIWYP010000006">
    <property type="protein sequence ID" value="KAH3814385.1"/>
    <property type="molecule type" value="Genomic_DNA"/>
</dbReference>